<comment type="caution">
    <text evidence="2">The sequence shown here is derived from an EMBL/GenBank/DDBJ whole genome shotgun (WGS) entry which is preliminary data.</text>
</comment>
<keyword evidence="3" id="KW-1185">Reference proteome</keyword>
<proteinExistence type="predicted"/>
<dbReference type="EMBL" id="BAABHK010000029">
    <property type="protein sequence ID" value="GAA4639868.1"/>
    <property type="molecule type" value="Genomic_DNA"/>
</dbReference>
<protein>
    <submittedName>
        <fullName evidence="2">Uncharacterized protein</fullName>
    </submittedName>
</protein>
<accession>A0ABP8UTW4</accession>
<evidence type="ECO:0000313" key="3">
    <source>
        <dbReference type="Proteomes" id="UP001501442"/>
    </source>
</evidence>
<feature type="compositionally biased region" description="Basic and acidic residues" evidence="1">
    <location>
        <begin position="43"/>
        <end position="61"/>
    </location>
</feature>
<reference evidence="3" key="1">
    <citation type="journal article" date="2019" name="Int. J. Syst. Evol. Microbiol.">
        <title>The Global Catalogue of Microorganisms (GCM) 10K type strain sequencing project: providing services to taxonomists for standard genome sequencing and annotation.</title>
        <authorList>
            <consortium name="The Broad Institute Genomics Platform"/>
            <consortium name="The Broad Institute Genome Sequencing Center for Infectious Disease"/>
            <person name="Wu L."/>
            <person name="Ma J."/>
        </authorList>
    </citation>
    <scope>NUCLEOTIDE SEQUENCE [LARGE SCALE GENOMIC DNA]</scope>
    <source>
        <strain evidence="3">JCM 17939</strain>
    </source>
</reference>
<sequence length="61" mass="6555">MLHPIESADETPSDAPAALTPPERRSRVSTQAQACGDPVEYGPAEHRGRDRIADGDSRQGQ</sequence>
<evidence type="ECO:0000256" key="1">
    <source>
        <dbReference type="SAM" id="MobiDB-lite"/>
    </source>
</evidence>
<evidence type="ECO:0000313" key="2">
    <source>
        <dbReference type="EMBL" id="GAA4639868.1"/>
    </source>
</evidence>
<dbReference type="Proteomes" id="UP001501442">
    <property type="component" value="Unassembled WGS sequence"/>
</dbReference>
<feature type="region of interest" description="Disordered" evidence="1">
    <location>
        <begin position="1"/>
        <end position="61"/>
    </location>
</feature>
<organism evidence="2 3">
    <name type="scientific">Actinoallomurus vinaceus</name>
    <dbReference type="NCBI Taxonomy" id="1080074"/>
    <lineage>
        <taxon>Bacteria</taxon>
        <taxon>Bacillati</taxon>
        <taxon>Actinomycetota</taxon>
        <taxon>Actinomycetes</taxon>
        <taxon>Streptosporangiales</taxon>
        <taxon>Thermomonosporaceae</taxon>
        <taxon>Actinoallomurus</taxon>
    </lineage>
</organism>
<name>A0ABP8UTW4_9ACTN</name>
<gene>
    <name evidence="2" type="ORF">GCM10023196_103180</name>
</gene>